<reference evidence="1 2" key="1">
    <citation type="journal article" date="2018" name="Front. Plant Sci.">
        <title>Red Clover (Trifolium pratense) and Zigzag Clover (T. medium) - A Picture of Genomic Similarities and Differences.</title>
        <authorList>
            <person name="Dluhosova J."/>
            <person name="Istvanek J."/>
            <person name="Nedelnik J."/>
            <person name="Repkova J."/>
        </authorList>
    </citation>
    <scope>NUCLEOTIDE SEQUENCE [LARGE SCALE GENOMIC DNA]</scope>
    <source>
        <strain evidence="2">cv. 10/8</strain>
        <tissue evidence="1">Leaf</tissue>
    </source>
</reference>
<accession>A0A392TKH5</accession>
<name>A0A392TKH5_9FABA</name>
<protein>
    <submittedName>
        <fullName evidence="1">Uncharacterized protein</fullName>
    </submittedName>
</protein>
<proteinExistence type="predicted"/>
<dbReference type="Proteomes" id="UP000265520">
    <property type="component" value="Unassembled WGS sequence"/>
</dbReference>
<keyword evidence="2" id="KW-1185">Reference proteome</keyword>
<sequence>MYSIQLHFPSSTATHLFNLPLLSTFLLPSSSREHHPTGADLC</sequence>
<organism evidence="1 2">
    <name type="scientific">Trifolium medium</name>
    <dbReference type="NCBI Taxonomy" id="97028"/>
    <lineage>
        <taxon>Eukaryota</taxon>
        <taxon>Viridiplantae</taxon>
        <taxon>Streptophyta</taxon>
        <taxon>Embryophyta</taxon>
        <taxon>Tracheophyta</taxon>
        <taxon>Spermatophyta</taxon>
        <taxon>Magnoliopsida</taxon>
        <taxon>eudicotyledons</taxon>
        <taxon>Gunneridae</taxon>
        <taxon>Pentapetalae</taxon>
        <taxon>rosids</taxon>
        <taxon>fabids</taxon>
        <taxon>Fabales</taxon>
        <taxon>Fabaceae</taxon>
        <taxon>Papilionoideae</taxon>
        <taxon>50 kb inversion clade</taxon>
        <taxon>NPAAA clade</taxon>
        <taxon>Hologalegina</taxon>
        <taxon>IRL clade</taxon>
        <taxon>Trifolieae</taxon>
        <taxon>Trifolium</taxon>
    </lineage>
</organism>
<evidence type="ECO:0000313" key="1">
    <source>
        <dbReference type="EMBL" id="MCI60646.1"/>
    </source>
</evidence>
<feature type="non-terminal residue" evidence="1">
    <location>
        <position position="42"/>
    </location>
</feature>
<dbReference type="EMBL" id="LXQA010585570">
    <property type="protein sequence ID" value="MCI60646.1"/>
    <property type="molecule type" value="Genomic_DNA"/>
</dbReference>
<evidence type="ECO:0000313" key="2">
    <source>
        <dbReference type="Proteomes" id="UP000265520"/>
    </source>
</evidence>
<dbReference type="AlphaFoldDB" id="A0A392TKH5"/>
<comment type="caution">
    <text evidence="1">The sequence shown here is derived from an EMBL/GenBank/DDBJ whole genome shotgun (WGS) entry which is preliminary data.</text>
</comment>